<dbReference type="Pfam" id="PF15612">
    <property type="entry name" value="WHIM1"/>
    <property type="match status" value="1"/>
</dbReference>
<dbReference type="InterPro" id="IPR028942">
    <property type="entry name" value="WHIM1_dom"/>
</dbReference>
<dbReference type="GO" id="GO:0048731">
    <property type="term" value="P:system development"/>
    <property type="evidence" value="ECO:0007669"/>
    <property type="project" value="UniProtKB-ARBA"/>
</dbReference>
<dbReference type="InterPro" id="IPR001739">
    <property type="entry name" value="Methyl_CpG_DNA-bd"/>
</dbReference>
<dbReference type="GO" id="GO:0000785">
    <property type="term" value="C:chromatin"/>
    <property type="evidence" value="ECO:0007669"/>
    <property type="project" value="UniProtKB-ARBA"/>
</dbReference>
<keyword evidence="5" id="KW-0862">Zinc</keyword>
<feature type="coiled-coil region" evidence="12">
    <location>
        <begin position="1594"/>
        <end position="1628"/>
    </location>
</feature>
<feature type="domain" description="MBD" evidence="15">
    <location>
        <begin position="258"/>
        <end position="327"/>
    </location>
</feature>
<keyword evidence="12" id="KW-0175">Coiled coil</keyword>
<dbReference type="SUPFAM" id="SSF47370">
    <property type="entry name" value="Bromodomain"/>
    <property type="match status" value="1"/>
</dbReference>
<feature type="compositionally biased region" description="Basic residues" evidence="13">
    <location>
        <begin position="2162"/>
        <end position="2171"/>
    </location>
</feature>
<proteinExistence type="predicted"/>
<reference evidence="16" key="1">
    <citation type="submission" date="2019-07" db="EMBL/GenBank/DDBJ databases">
        <authorList>
            <person name="Dittberner H."/>
        </authorList>
    </citation>
    <scope>NUCLEOTIDE SEQUENCE [LARGE SCALE GENOMIC DNA]</scope>
</reference>
<keyword evidence="9" id="KW-0804">Transcription</keyword>
<evidence type="ECO:0000259" key="15">
    <source>
        <dbReference type="PROSITE" id="PS50982"/>
    </source>
</evidence>
<dbReference type="InterPro" id="IPR036427">
    <property type="entry name" value="Bromodomain-like_sf"/>
</dbReference>
<dbReference type="InterPro" id="IPR001965">
    <property type="entry name" value="Znf_PHD"/>
</dbReference>
<comment type="subcellular location">
    <subcellularLocation>
        <location evidence="1">Nucleus</location>
    </subcellularLocation>
</comment>
<evidence type="ECO:0000256" key="7">
    <source>
        <dbReference type="ARBA" id="ARBA00023117"/>
    </source>
</evidence>
<dbReference type="Pfam" id="PF05964">
    <property type="entry name" value="FYRN"/>
    <property type="match status" value="1"/>
</dbReference>
<dbReference type="Pfam" id="PF15613">
    <property type="entry name" value="WSD"/>
    <property type="match status" value="1"/>
</dbReference>
<keyword evidence="7" id="KW-0103">Bromodomain</keyword>
<keyword evidence="6" id="KW-0805">Transcription regulation</keyword>
<dbReference type="InterPro" id="IPR003889">
    <property type="entry name" value="FYrich_C"/>
</dbReference>
<dbReference type="InterPro" id="IPR028941">
    <property type="entry name" value="WHIM2_dom"/>
</dbReference>
<dbReference type="PROSITE" id="PS50016">
    <property type="entry name" value="ZF_PHD_2"/>
    <property type="match status" value="2"/>
</dbReference>
<feature type="region of interest" description="Disordered" evidence="13">
    <location>
        <begin position="2133"/>
        <end position="2177"/>
    </location>
</feature>
<organism evidence="16 17">
    <name type="scientific">Arabis nemorensis</name>
    <dbReference type="NCBI Taxonomy" id="586526"/>
    <lineage>
        <taxon>Eukaryota</taxon>
        <taxon>Viridiplantae</taxon>
        <taxon>Streptophyta</taxon>
        <taxon>Embryophyta</taxon>
        <taxon>Tracheophyta</taxon>
        <taxon>Spermatophyta</taxon>
        <taxon>Magnoliopsida</taxon>
        <taxon>eudicotyledons</taxon>
        <taxon>Gunneridae</taxon>
        <taxon>Pentapetalae</taxon>
        <taxon>rosids</taxon>
        <taxon>malvids</taxon>
        <taxon>Brassicales</taxon>
        <taxon>Brassicaceae</taxon>
        <taxon>Arabideae</taxon>
        <taxon>Arabis</taxon>
    </lineage>
</organism>
<protein>
    <recommendedName>
        <fullName evidence="18">Methyl-CpG-binding domain-containing protein 9</fullName>
    </recommendedName>
</protein>
<dbReference type="GO" id="GO:0005634">
    <property type="term" value="C:nucleus"/>
    <property type="evidence" value="ECO:0007669"/>
    <property type="project" value="UniProtKB-SubCell"/>
</dbReference>
<evidence type="ECO:0000256" key="3">
    <source>
        <dbReference type="ARBA" id="ARBA00022723"/>
    </source>
</evidence>
<dbReference type="GO" id="GO:0016740">
    <property type="term" value="F:transferase activity"/>
    <property type="evidence" value="ECO:0007669"/>
    <property type="project" value="UniProtKB-KW"/>
</dbReference>
<evidence type="ECO:0000313" key="17">
    <source>
        <dbReference type="Proteomes" id="UP000489600"/>
    </source>
</evidence>
<dbReference type="Gene3D" id="3.30.40.10">
    <property type="entry name" value="Zinc/RING finger domain, C3HC4 (zinc finger)"/>
    <property type="match status" value="2"/>
</dbReference>
<dbReference type="OrthoDB" id="1903104at2759"/>
<evidence type="ECO:0000256" key="8">
    <source>
        <dbReference type="ARBA" id="ARBA00023125"/>
    </source>
</evidence>
<evidence type="ECO:0000256" key="4">
    <source>
        <dbReference type="ARBA" id="ARBA00022771"/>
    </source>
</evidence>
<dbReference type="Gene3D" id="1.20.920.10">
    <property type="entry name" value="Bromodomain-like"/>
    <property type="match status" value="1"/>
</dbReference>
<dbReference type="PROSITE" id="PS51543">
    <property type="entry name" value="FYRC"/>
    <property type="match status" value="1"/>
</dbReference>
<keyword evidence="4 11" id="KW-0863">Zinc-finger</keyword>
<name>A0A565B5C8_9BRAS</name>
<keyword evidence="2" id="KW-0808">Transferase</keyword>
<evidence type="ECO:0000256" key="12">
    <source>
        <dbReference type="SAM" id="Coils"/>
    </source>
</evidence>
<dbReference type="SUPFAM" id="SSF54171">
    <property type="entry name" value="DNA-binding domain"/>
    <property type="match status" value="1"/>
</dbReference>
<dbReference type="InterPro" id="IPR003888">
    <property type="entry name" value="FYrich_N"/>
</dbReference>
<dbReference type="PANTHER" id="PTHR47162">
    <property type="entry name" value="OS02G0192300 PROTEIN"/>
    <property type="match status" value="1"/>
</dbReference>
<keyword evidence="17" id="KW-1185">Reference proteome</keyword>
<evidence type="ECO:0000256" key="6">
    <source>
        <dbReference type="ARBA" id="ARBA00023015"/>
    </source>
</evidence>
<dbReference type="InterPro" id="IPR011011">
    <property type="entry name" value="Znf_FYVE_PHD"/>
</dbReference>
<dbReference type="PROSITE" id="PS01359">
    <property type="entry name" value="ZF_PHD_1"/>
    <property type="match status" value="2"/>
</dbReference>
<feature type="domain" description="PHD-type" evidence="14">
    <location>
        <begin position="83"/>
        <end position="133"/>
    </location>
</feature>
<dbReference type="InterPro" id="IPR019786">
    <property type="entry name" value="Zinc_finger_PHD-type_CS"/>
</dbReference>
<dbReference type="SMART" id="SM00249">
    <property type="entry name" value="PHD"/>
    <property type="match status" value="2"/>
</dbReference>
<dbReference type="Pfam" id="PF01429">
    <property type="entry name" value="MBD"/>
    <property type="match status" value="1"/>
</dbReference>
<dbReference type="CDD" id="cd15519">
    <property type="entry name" value="PHD1_Lid2p_like"/>
    <property type="match status" value="1"/>
</dbReference>
<dbReference type="PROSITE" id="PS50982">
    <property type="entry name" value="MBD"/>
    <property type="match status" value="1"/>
</dbReference>
<dbReference type="InterPro" id="IPR016177">
    <property type="entry name" value="DNA-bd_dom_sf"/>
</dbReference>
<sequence>MELTDSTNEQLGETMSAAVKDDNRSFLGIDLNEIPTGATLSGGCTAGQDDDAEYEPVEVVRSIHDNPDPAPGAPAEVPGPDRDAACGACGRLESMELVVVCDACERGFHVCCVNDGVEAAPSADWMCNDCVNGGERSKLWPLGVKSKLILDMNASPPSDAEGYGGEETSDSRKHMLASSSCMGNSFEYAMTHSSFLSPARGHANLKASGIMARNTKMNMDALGSHSLGFGFPLRLSNSSLPTRFPSLDPSELLLQNLRHFISERHGVLEDGWRVEFRQPLNGYHLCAVYCAPNGKTFSSVQDVACYLGLAINGNYNCMDAEIRNESSLLQERLHMPKRRKTSRWPNNGFPEQKGSSVSAQLRRFPFNGQTMFPFGIKSGTPFQAGESLSSGNNGCGCEETNNGLPMQFEDFFVLSLGRIDIRQSYHDVNMIYPIGYKSCWHDKITGSLFMCEVSDGSSGPVFKVTRSSCSKSFIPIGSTVFSCPKIEEIVEQNINKRGDHRDSTQEHDDDDTSVEILLSNPCPPLGDDVLSCLSEKNFSKTFNCIRSDVDSSHIDLDNILSYNQEHGVEIGDIVVEEASLSVAWKKVSQKLVDACSNVLKENGSMNFRCKHVNRETREISWDTVNEKDNVILSLSRFCCSLAPHSVACGEKDKSEIATLVDALSMWLDQNRFGLDADFVQEMIEHMPGAESCSKYRSLKSRSSSSISVTVAEGALVVKPKGGENVKEEVFGENARKAKKPKLNGGHGVSNPHPPPGRPMCLRLPPGVVGDFLQVSEVFWRFHEILGLEEAFSPEKLEQELINPVFDGLFLDKSEKEVNRSEMNLNDKDCTASKSLSLFDKSRQPFLSENTSASVLKETKTGDSEFKTSNSSCGPCLGALLTKTHISLLQVLICELQSKVAAFVDPNFDSGESRSRRGRKKDDSTLSAKKNKLHMLPVNELTWPELARRYVLSLLSMDGNLESAEIAARESGKVFRCLQGDGGLLCGSLTGVAGMEADSMLLAEAIKKIFGSLTRENDVLSVEDDDADSIDATETNTCNGDIPEWAQVLDPVKKLPTNVGTRIRKCVYEALERNPPEWAKKILEHSISKEVYKGNASGPTKKAVLSLLADVKGGDLVQRTVKGTKKKTSIGVSDVIMKKCRAVLRNVAAADEDKVFCTLLGRKLLNFCDNDDDGLLGSPAMVSRPLDFRTIDLRLAAGAYNGSTEAFLEDVFELWSCIRAIYSDQPDCVELVETLSEKFKSLYEAEVLPLVQKLMDYRKLECLSAEMKKEIKDIVVSINELPRAPWDEGVCKVCGVDKDDDSVLLCDTCDAEYHTYCLNPPLIRIPDGNWYCPSCVIAKRMAEDALESYKLIRKRKGRKYQGELTRASMETTAHLADVMEEKDYWEFSAEERILLLKLLCDELLSSSLVHQHLEQCAEAIIEMQQKLRSLSSEWKNMKMREEFLMAKLAKVEPSILKEMGELQNSSSFADHIRCDQQPQEGVGVRVTHDDRTSSAAFPNKNLEKSSLETDAFPNSGVISGESKISSPKKVTSPARHELPTADASPHVTGNLSCEKDTSETLHKSVGRNLETHSVKANAVELQIAQDASSLASQELQACQQDLKATSYEIQNLQQSIRSIESQLLRQSIRRDFLGSDASGRLYWGCCFPEEHPRILVDASISLQKSVQVDLTGSKAPSPFLHAVDHGRLMVSPWTYYETESEISELVQWLHDDDPKERDLRESILCWKGLRFGDLQKETKQAQDLSPPVLVGSLVSKANMSMEQRYGPCIKLETETLKKRGKKTKVAEREKLCRCECLESILPSMIHCLICHKTFASDDEFEEHTESKCIPYSSATEEGKEISEASKAKESLKSDHLNVKSSAGKNVADMSNVSELDSGLIRYQEEESISPYHFEEICSKFVTKDSNRDLVKEIGLIGSNGIPTFLPSSSPHLNDSMLISATSNKLDGGDSGDQIILTGSEAHGEGLKSESNALLDRFVTNDLGSPLNKLSGLGFGFSEQKNKKSSGSGLKGCCVVPQASLKRISGKALPVFRFLKTNLLDMDVAIPEEALRPSKSHPDRRRAWRAFVKSAQSIYELVQATIVVEDMIKTEYLKNEWWYWSSLSAAAKISTLSALSVRIFSLDAAIMYDKAITQSDPMDETKPPISLPDQKSQPVSDPQERSSRANRRSGKKRKEPEGS</sequence>
<dbReference type="GO" id="GO:0006355">
    <property type="term" value="P:regulation of DNA-templated transcription"/>
    <property type="evidence" value="ECO:0007669"/>
    <property type="project" value="UniProtKB-ARBA"/>
</dbReference>
<dbReference type="EMBL" id="CABITT030000003">
    <property type="protein sequence ID" value="VVA96069.1"/>
    <property type="molecule type" value="Genomic_DNA"/>
</dbReference>
<evidence type="ECO:0008006" key="18">
    <source>
        <dbReference type="Google" id="ProtNLM"/>
    </source>
</evidence>
<dbReference type="PANTHER" id="PTHR47162:SF8">
    <property type="entry name" value="METHYL-CPG-BINDING DOMAIN-CONTAINING PROTEIN 9"/>
    <property type="match status" value="1"/>
</dbReference>
<dbReference type="InterPro" id="IPR019787">
    <property type="entry name" value="Znf_PHD-finger"/>
</dbReference>
<dbReference type="GO" id="GO:0003677">
    <property type="term" value="F:DNA binding"/>
    <property type="evidence" value="ECO:0007669"/>
    <property type="project" value="UniProtKB-KW"/>
</dbReference>
<dbReference type="PROSITE" id="PS51542">
    <property type="entry name" value="FYRN"/>
    <property type="match status" value="1"/>
</dbReference>
<evidence type="ECO:0000256" key="9">
    <source>
        <dbReference type="ARBA" id="ARBA00023163"/>
    </source>
</evidence>
<evidence type="ECO:0000313" key="16">
    <source>
        <dbReference type="EMBL" id="VVA96069.1"/>
    </source>
</evidence>
<accession>A0A565B5C8</accession>
<evidence type="ECO:0000256" key="11">
    <source>
        <dbReference type="PROSITE-ProRule" id="PRU00146"/>
    </source>
</evidence>
<evidence type="ECO:0000259" key="14">
    <source>
        <dbReference type="PROSITE" id="PS50016"/>
    </source>
</evidence>
<comment type="caution">
    <text evidence="16">The sequence shown here is derived from an EMBL/GenBank/DDBJ whole genome shotgun (WGS) entry which is preliminary data.</text>
</comment>
<dbReference type="GO" id="GO:0008270">
    <property type="term" value="F:zinc ion binding"/>
    <property type="evidence" value="ECO:0007669"/>
    <property type="project" value="UniProtKB-KW"/>
</dbReference>
<evidence type="ECO:0000256" key="1">
    <source>
        <dbReference type="ARBA" id="ARBA00004123"/>
    </source>
</evidence>
<dbReference type="GO" id="GO:0140993">
    <property type="term" value="F:histone modifying activity"/>
    <property type="evidence" value="ECO:0007669"/>
    <property type="project" value="UniProtKB-ARBA"/>
</dbReference>
<gene>
    <name evidence="16" type="ORF">ANE_LOCUS6514</name>
</gene>
<evidence type="ECO:0000256" key="13">
    <source>
        <dbReference type="SAM" id="MobiDB-lite"/>
    </source>
</evidence>
<keyword evidence="3" id="KW-0479">Metal-binding</keyword>
<dbReference type="Pfam" id="PF00628">
    <property type="entry name" value="PHD"/>
    <property type="match status" value="2"/>
</dbReference>
<feature type="region of interest" description="Disordered" evidence="13">
    <location>
        <begin position="733"/>
        <end position="756"/>
    </location>
</feature>
<evidence type="ECO:0000256" key="5">
    <source>
        <dbReference type="ARBA" id="ARBA00022833"/>
    </source>
</evidence>
<feature type="domain" description="PHD-type" evidence="14">
    <location>
        <begin position="1287"/>
        <end position="1337"/>
    </location>
</feature>
<dbReference type="SUPFAM" id="SSF57903">
    <property type="entry name" value="FYVE/PHD zinc finger"/>
    <property type="match status" value="2"/>
</dbReference>
<keyword evidence="10" id="KW-0539">Nucleus</keyword>
<evidence type="ECO:0000256" key="2">
    <source>
        <dbReference type="ARBA" id="ARBA00022679"/>
    </source>
</evidence>
<dbReference type="Gene3D" id="3.30.160.360">
    <property type="match status" value="1"/>
</dbReference>
<keyword evidence="8" id="KW-0238">DNA-binding</keyword>
<feature type="region of interest" description="Disordered" evidence="13">
    <location>
        <begin position="1511"/>
        <end position="1548"/>
    </location>
</feature>
<dbReference type="Proteomes" id="UP000489600">
    <property type="component" value="Unassembled WGS sequence"/>
</dbReference>
<dbReference type="InterPro" id="IPR013083">
    <property type="entry name" value="Znf_RING/FYVE/PHD"/>
</dbReference>
<evidence type="ECO:0000256" key="10">
    <source>
        <dbReference type="ARBA" id="ARBA00023242"/>
    </source>
</evidence>